<dbReference type="EMBL" id="BMAV01028190">
    <property type="protein sequence ID" value="GFS65723.1"/>
    <property type="molecule type" value="Genomic_DNA"/>
</dbReference>
<feature type="non-terminal residue" evidence="1">
    <location>
        <position position="1"/>
    </location>
</feature>
<comment type="caution">
    <text evidence="1">The sequence shown here is derived from an EMBL/GenBank/DDBJ whole genome shotgun (WGS) entry which is preliminary data.</text>
</comment>
<accession>A0A8X6IZV2</accession>
<protein>
    <submittedName>
        <fullName evidence="1">Uncharacterized protein</fullName>
    </submittedName>
</protein>
<evidence type="ECO:0000313" key="2">
    <source>
        <dbReference type="Proteomes" id="UP000886998"/>
    </source>
</evidence>
<sequence>HRTELQMKREAQNTDLLQECELPQNISFEKVNGGAFHVNHRKKSADSCGQGQGDLCKQHRYLAKAFERPE</sequence>
<dbReference type="AlphaFoldDB" id="A0A8X6IZV2"/>
<proteinExistence type="predicted"/>
<name>A0A8X6IZV2_9ARAC</name>
<dbReference type="Proteomes" id="UP000886998">
    <property type="component" value="Unassembled WGS sequence"/>
</dbReference>
<evidence type="ECO:0000313" key="1">
    <source>
        <dbReference type="EMBL" id="GFS65723.1"/>
    </source>
</evidence>
<keyword evidence="2" id="KW-1185">Reference proteome</keyword>
<reference evidence="1" key="1">
    <citation type="submission" date="2020-08" db="EMBL/GenBank/DDBJ databases">
        <title>Multicomponent nature underlies the extraordinary mechanical properties of spider dragline silk.</title>
        <authorList>
            <person name="Kono N."/>
            <person name="Nakamura H."/>
            <person name="Mori M."/>
            <person name="Yoshida Y."/>
            <person name="Ohtoshi R."/>
            <person name="Malay A.D."/>
            <person name="Moran D.A.P."/>
            <person name="Tomita M."/>
            <person name="Numata K."/>
            <person name="Arakawa K."/>
        </authorList>
    </citation>
    <scope>NUCLEOTIDE SEQUENCE</scope>
</reference>
<gene>
    <name evidence="1" type="ORF">TNIN_110121</name>
</gene>
<organism evidence="1 2">
    <name type="scientific">Trichonephila inaurata madagascariensis</name>
    <dbReference type="NCBI Taxonomy" id="2747483"/>
    <lineage>
        <taxon>Eukaryota</taxon>
        <taxon>Metazoa</taxon>
        <taxon>Ecdysozoa</taxon>
        <taxon>Arthropoda</taxon>
        <taxon>Chelicerata</taxon>
        <taxon>Arachnida</taxon>
        <taxon>Araneae</taxon>
        <taxon>Araneomorphae</taxon>
        <taxon>Entelegynae</taxon>
        <taxon>Araneoidea</taxon>
        <taxon>Nephilidae</taxon>
        <taxon>Trichonephila</taxon>
        <taxon>Trichonephila inaurata</taxon>
    </lineage>
</organism>